<comment type="caution">
    <text evidence="3">The sequence shown here is derived from an EMBL/GenBank/DDBJ whole genome shotgun (WGS) entry which is preliminary data.</text>
</comment>
<reference evidence="4" key="1">
    <citation type="journal article" date="2019" name="Int. J. Syst. Evol. Microbiol.">
        <title>The Global Catalogue of Microorganisms (GCM) 10K type strain sequencing project: providing services to taxonomists for standard genome sequencing and annotation.</title>
        <authorList>
            <consortium name="The Broad Institute Genomics Platform"/>
            <consortium name="The Broad Institute Genome Sequencing Center for Infectious Disease"/>
            <person name="Wu L."/>
            <person name="Ma J."/>
        </authorList>
    </citation>
    <scope>NUCLEOTIDE SEQUENCE [LARGE SCALE GENOMIC DNA]</scope>
    <source>
        <strain evidence="4">CCUG 48316</strain>
    </source>
</reference>
<accession>A0ABW2BHH8</accession>
<evidence type="ECO:0000313" key="3">
    <source>
        <dbReference type="EMBL" id="MFC6789376.1"/>
    </source>
</evidence>
<proteinExistence type="predicted"/>
<feature type="signal peptide" evidence="2">
    <location>
        <begin position="1"/>
        <end position="22"/>
    </location>
</feature>
<evidence type="ECO:0000256" key="2">
    <source>
        <dbReference type="SAM" id="SignalP"/>
    </source>
</evidence>
<dbReference type="Proteomes" id="UP001596292">
    <property type="component" value="Unassembled WGS sequence"/>
</dbReference>
<dbReference type="EMBL" id="JBHSWN010000001">
    <property type="protein sequence ID" value="MFC6789376.1"/>
    <property type="molecule type" value="Genomic_DNA"/>
</dbReference>
<sequence length="125" mass="12747">MTTALRHCLVLACLLAPLGACSGDTVRTLAADAGYGPRKVDAPDFVTGSRPKETPDFMAVGVDAPKRTIRAKNAEGQKALESELENARGRNVARGKAAESAAKGVAKGIAPPPDPAGKPASSAPQ</sequence>
<name>A0ABW2BHH8_9HYPH</name>
<evidence type="ECO:0008006" key="5">
    <source>
        <dbReference type="Google" id="ProtNLM"/>
    </source>
</evidence>
<protein>
    <recommendedName>
        <fullName evidence="5">DUF3035 domain-containing protein</fullName>
    </recommendedName>
</protein>
<organism evidence="3 4">
    <name type="scientific">Methylobacterium komagatae</name>
    <dbReference type="NCBI Taxonomy" id="374425"/>
    <lineage>
        <taxon>Bacteria</taxon>
        <taxon>Pseudomonadati</taxon>
        <taxon>Pseudomonadota</taxon>
        <taxon>Alphaproteobacteria</taxon>
        <taxon>Hyphomicrobiales</taxon>
        <taxon>Methylobacteriaceae</taxon>
        <taxon>Methylobacterium</taxon>
    </lineage>
</organism>
<keyword evidence="4" id="KW-1185">Reference proteome</keyword>
<feature type="region of interest" description="Disordered" evidence="1">
    <location>
        <begin position="81"/>
        <end position="125"/>
    </location>
</feature>
<evidence type="ECO:0000313" key="4">
    <source>
        <dbReference type="Proteomes" id="UP001596292"/>
    </source>
</evidence>
<feature type="chain" id="PRO_5046714473" description="DUF3035 domain-containing protein" evidence="2">
    <location>
        <begin position="23"/>
        <end position="125"/>
    </location>
</feature>
<keyword evidence="2" id="KW-0732">Signal</keyword>
<evidence type="ECO:0000256" key="1">
    <source>
        <dbReference type="SAM" id="MobiDB-lite"/>
    </source>
</evidence>
<gene>
    <name evidence="3" type="ORF">ACFQE0_06895</name>
</gene>
<dbReference type="RefSeq" id="WP_378968285.1">
    <property type="nucleotide sequence ID" value="NZ_JBHSWN010000001.1"/>
</dbReference>
<feature type="region of interest" description="Disordered" evidence="1">
    <location>
        <begin position="37"/>
        <end position="57"/>
    </location>
</feature>